<evidence type="ECO:0000256" key="11">
    <source>
        <dbReference type="ARBA" id="ARBA00049057"/>
    </source>
</evidence>
<dbReference type="GO" id="GO:0006189">
    <property type="term" value="P:'de novo' IMP biosynthetic process"/>
    <property type="evidence" value="ECO:0007669"/>
    <property type="project" value="UniProtKB-UniRule"/>
</dbReference>
<keyword evidence="12" id="KW-0658">Purine biosynthesis</keyword>
<dbReference type="FunFam" id="3.30.1330.10:FF:000001">
    <property type="entry name" value="Phosphoribosylformylglycinamidine cyclo-ligase"/>
    <property type="match status" value="1"/>
</dbReference>
<dbReference type="GO" id="GO:0004641">
    <property type="term" value="F:phosphoribosylformylglycinamidine cyclo-ligase activity"/>
    <property type="evidence" value="ECO:0007669"/>
    <property type="project" value="UniProtKB-UniRule"/>
</dbReference>
<dbReference type="SUPFAM" id="SSF56042">
    <property type="entry name" value="PurM C-terminal domain-like"/>
    <property type="match status" value="1"/>
</dbReference>
<accession>A0AA48GFN5</accession>
<reference evidence="16" key="1">
    <citation type="journal article" date="2023" name="Int. J. Syst. Evol. Microbiol.">
        <title>Mesoterricola silvestris gen. nov., sp. nov., Mesoterricola sediminis sp. nov., Geothrix oryzae sp. nov., Geothrix edaphica sp. nov., Geothrix rubra sp. nov., and Geothrix limicola sp. nov., six novel members of Acidobacteriota isolated from soils.</title>
        <authorList>
            <person name="Itoh H."/>
            <person name="Sugisawa Y."/>
            <person name="Mise K."/>
            <person name="Xu Z."/>
            <person name="Kuniyasu M."/>
            <person name="Ushijima N."/>
            <person name="Kawano K."/>
            <person name="Kobayashi E."/>
            <person name="Shiratori Y."/>
            <person name="Masuda Y."/>
            <person name="Senoo K."/>
        </authorList>
    </citation>
    <scope>NUCLEOTIDE SEQUENCE [LARGE SCALE GENOMIC DNA]</scope>
    <source>
        <strain evidence="16">W79</strain>
    </source>
</reference>
<keyword evidence="16" id="KW-1185">Reference proteome</keyword>
<evidence type="ECO:0000256" key="10">
    <source>
        <dbReference type="ARBA" id="ARBA00033093"/>
    </source>
</evidence>
<keyword evidence="5 12" id="KW-0436">Ligase</keyword>
<organism evidence="15 16">
    <name type="scientific">Mesoterricola silvestris</name>
    <dbReference type="NCBI Taxonomy" id="2927979"/>
    <lineage>
        <taxon>Bacteria</taxon>
        <taxon>Pseudomonadati</taxon>
        <taxon>Acidobacteriota</taxon>
        <taxon>Holophagae</taxon>
        <taxon>Holophagales</taxon>
        <taxon>Holophagaceae</taxon>
        <taxon>Mesoterricola</taxon>
    </lineage>
</organism>
<dbReference type="InterPro" id="IPR004733">
    <property type="entry name" value="PurM_cligase"/>
</dbReference>
<comment type="similarity">
    <text evidence="2 12">Belongs to the AIR synthase family.</text>
</comment>
<protein>
    <recommendedName>
        <fullName evidence="4 12">Phosphoribosylformylglycinamidine cyclo-ligase</fullName>
        <ecNumber evidence="3 12">6.3.3.1</ecNumber>
    </recommendedName>
    <alternativeName>
        <fullName evidence="9 12">AIR synthase</fullName>
    </alternativeName>
    <alternativeName>
        <fullName evidence="10 12">AIRS</fullName>
    </alternativeName>
    <alternativeName>
        <fullName evidence="8 12">Phosphoribosyl-aminoimidazole synthetase</fullName>
    </alternativeName>
</protein>
<evidence type="ECO:0000256" key="12">
    <source>
        <dbReference type="HAMAP-Rule" id="MF_00741"/>
    </source>
</evidence>
<dbReference type="RefSeq" id="WP_316414719.1">
    <property type="nucleotide sequence ID" value="NZ_AP027080.1"/>
</dbReference>
<evidence type="ECO:0000256" key="4">
    <source>
        <dbReference type="ARBA" id="ARBA00020367"/>
    </source>
</evidence>
<evidence type="ECO:0000259" key="14">
    <source>
        <dbReference type="Pfam" id="PF02769"/>
    </source>
</evidence>
<gene>
    <name evidence="12 15" type="primary">purM</name>
    <name evidence="15" type="ORF">METEAL_09900</name>
</gene>
<comment type="subcellular location">
    <subcellularLocation>
        <location evidence="12">Cytoplasm</location>
    </subcellularLocation>
</comment>
<dbReference type="EC" id="6.3.3.1" evidence="3 12"/>
<evidence type="ECO:0000256" key="3">
    <source>
        <dbReference type="ARBA" id="ARBA00013047"/>
    </source>
</evidence>
<evidence type="ECO:0000256" key="1">
    <source>
        <dbReference type="ARBA" id="ARBA00004686"/>
    </source>
</evidence>
<dbReference type="Gene3D" id="3.30.1330.10">
    <property type="entry name" value="PurM-like, N-terminal domain"/>
    <property type="match status" value="1"/>
</dbReference>
<dbReference type="InterPro" id="IPR036921">
    <property type="entry name" value="PurM-like_N_sf"/>
</dbReference>
<dbReference type="GO" id="GO:0005829">
    <property type="term" value="C:cytosol"/>
    <property type="evidence" value="ECO:0007669"/>
    <property type="project" value="TreeGrafter"/>
</dbReference>
<dbReference type="EMBL" id="AP027080">
    <property type="protein sequence ID" value="BDU71816.1"/>
    <property type="molecule type" value="Genomic_DNA"/>
</dbReference>
<dbReference type="AlphaFoldDB" id="A0AA48GFN5"/>
<comment type="catalytic activity">
    <reaction evidence="11 12">
        <text>2-formamido-N(1)-(5-O-phospho-beta-D-ribosyl)acetamidine + ATP = 5-amino-1-(5-phospho-beta-D-ribosyl)imidazole + ADP + phosphate + H(+)</text>
        <dbReference type="Rhea" id="RHEA:23032"/>
        <dbReference type="ChEBI" id="CHEBI:15378"/>
        <dbReference type="ChEBI" id="CHEBI:30616"/>
        <dbReference type="ChEBI" id="CHEBI:43474"/>
        <dbReference type="ChEBI" id="CHEBI:137981"/>
        <dbReference type="ChEBI" id="CHEBI:147287"/>
        <dbReference type="ChEBI" id="CHEBI:456216"/>
        <dbReference type="EC" id="6.3.3.1"/>
    </reaction>
</comment>
<comment type="pathway">
    <text evidence="1 12">Purine metabolism; IMP biosynthesis via de novo pathway; 5-amino-1-(5-phospho-D-ribosyl)imidazole from N(2)-formyl-N(1)-(5-phospho-D-ribosyl)glycinamide: step 2/2.</text>
</comment>
<evidence type="ECO:0000256" key="5">
    <source>
        <dbReference type="ARBA" id="ARBA00022598"/>
    </source>
</evidence>
<evidence type="ECO:0000259" key="13">
    <source>
        <dbReference type="Pfam" id="PF00586"/>
    </source>
</evidence>
<dbReference type="NCBIfam" id="TIGR00878">
    <property type="entry name" value="purM"/>
    <property type="match status" value="1"/>
</dbReference>
<name>A0AA48GFN5_9BACT</name>
<dbReference type="GO" id="GO:0004637">
    <property type="term" value="F:phosphoribosylamine-glycine ligase activity"/>
    <property type="evidence" value="ECO:0007669"/>
    <property type="project" value="TreeGrafter"/>
</dbReference>
<dbReference type="Pfam" id="PF00586">
    <property type="entry name" value="AIRS"/>
    <property type="match status" value="1"/>
</dbReference>
<evidence type="ECO:0000313" key="16">
    <source>
        <dbReference type="Proteomes" id="UP001238179"/>
    </source>
</evidence>
<dbReference type="InterPro" id="IPR010918">
    <property type="entry name" value="PurM-like_C_dom"/>
</dbReference>
<dbReference type="KEGG" id="msil:METEAL_09900"/>
<feature type="domain" description="PurM-like N-terminal" evidence="13">
    <location>
        <begin position="59"/>
        <end position="163"/>
    </location>
</feature>
<dbReference type="InterPro" id="IPR036676">
    <property type="entry name" value="PurM-like_C_sf"/>
</dbReference>
<dbReference type="CDD" id="cd02196">
    <property type="entry name" value="PurM"/>
    <property type="match status" value="1"/>
</dbReference>
<dbReference type="SUPFAM" id="SSF55326">
    <property type="entry name" value="PurM N-terminal domain-like"/>
    <property type="match status" value="1"/>
</dbReference>
<evidence type="ECO:0000313" key="15">
    <source>
        <dbReference type="EMBL" id="BDU71816.1"/>
    </source>
</evidence>
<dbReference type="Proteomes" id="UP001238179">
    <property type="component" value="Chromosome"/>
</dbReference>
<dbReference type="PANTHER" id="PTHR10520">
    <property type="entry name" value="TRIFUNCTIONAL PURINE BIOSYNTHETIC PROTEIN ADENOSINE-3-RELATED"/>
    <property type="match status" value="1"/>
</dbReference>
<proteinExistence type="inferred from homology"/>
<evidence type="ECO:0000256" key="2">
    <source>
        <dbReference type="ARBA" id="ARBA00010280"/>
    </source>
</evidence>
<evidence type="ECO:0000256" key="6">
    <source>
        <dbReference type="ARBA" id="ARBA00022741"/>
    </source>
</evidence>
<dbReference type="HAMAP" id="MF_00741">
    <property type="entry name" value="AIRS"/>
    <property type="match status" value="1"/>
</dbReference>
<dbReference type="InterPro" id="IPR016188">
    <property type="entry name" value="PurM-like_N"/>
</dbReference>
<dbReference type="Pfam" id="PF02769">
    <property type="entry name" value="AIRS_C"/>
    <property type="match status" value="1"/>
</dbReference>
<sequence>MSEAKVTYAASGVDINRQDDALARIKPLVKATRTPGVRSDLGLFGGLYSAKFEEQAPILVSSMDGVGTKMKVARLAGIWDTVGADLVNHCINDILVQGARPLFFLDYVAAQRLEPEVIEQIVKGMARACSEGGLALIGGEMAEMPGVYAEGEVDVAGTIVGVVDEPQLLPRLEAMAPGDVLIGLRSSGLHTNGYSLARKVCFELAGLGVGDLLPGTDRTVAEALLAVHRSYLKPVLPLVRAGRLVAMAHITGGGLTDNLPRVLPSHLDAAIDTGSWEIPALFRFLMDRAGLPLDDARRSFNLGVGMVLVVPAAGAASVLKDLAAAGEDPWVLGELARGTGKVTYR</sequence>
<dbReference type="PANTHER" id="PTHR10520:SF12">
    <property type="entry name" value="TRIFUNCTIONAL PURINE BIOSYNTHETIC PROTEIN ADENOSINE-3"/>
    <property type="match status" value="1"/>
</dbReference>
<dbReference type="GO" id="GO:0046084">
    <property type="term" value="P:adenine biosynthetic process"/>
    <property type="evidence" value="ECO:0007669"/>
    <property type="project" value="TreeGrafter"/>
</dbReference>
<keyword evidence="12" id="KW-0963">Cytoplasm</keyword>
<keyword evidence="6 12" id="KW-0547">Nucleotide-binding</keyword>
<evidence type="ECO:0000256" key="8">
    <source>
        <dbReference type="ARBA" id="ARBA00031908"/>
    </source>
</evidence>
<dbReference type="GO" id="GO:0005524">
    <property type="term" value="F:ATP binding"/>
    <property type="evidence" value="ECO:0007669"/>
    <property type="project" value="UniProtKB-KW"/>
</dbReference>
<evidence type="ECO:0000256" key="9">
    <source>
        <dbReference type="ARBA" id="ARBA00032931"/>
    </source>
</evidence>
<dbReference type="Gene3D" id="3.90.650.10">
    <property type="entry name" value="PurM-like C-terminal domain"/>
    <property type="match status" value="1"/>
</dbReference>
<feature type="domain" description="PurM-like C-terminal" evidence="14">
    <location>
        <begin position="177"/>
        <end position="339"/>
    </location>
</feature>
<evidence type="ECO:0000256" key="7">
    <source>
        <dbReference type="ARBA" id="ARBA00022840"/>
    </source>
</evidence>
<keyword evidence="7 12" id="KW-0067">ATP-binding</keyword>